<dbReference type="SMART" id="SM00633">
    <property type="entry name" value="Glyco_10"/>
    <property type="match status" value="1"/>
</dbReference>
<reference evidence="11 12" key="1">
    <citation type="journal article" date="2024" name="Commun. Biol.">
        <title>Comparative genomic analysis of thermophilic fungi reveals convergent evolutionary adaptations and gene losses.</title>
        <authorList>
            <person name="Steindorff A.S."/>
            <person name="Aguilar-Pontes M.V."/>
            <person name="Robinson A.J."/>
            <person name="Andreopoulos B."/>
            <person name="LaButti K."/>
            <person name="Kuo A."/>
            <person name="Mondo S."/>
            <person name="Riley R."/>
            <person name="Otillar R."/>
            <person name="Haridas S."/>
            <person name="Lipzen A."/>
            <person name="Grimwood J."/>
            <person name="Schmutz J."/>
            <person name="Clum A."/>
            <person name="Reid I.D."/>
            <person name="Moisan M.C."/>
            <person name="Butler G."/>
            <person name="Nguyen T.T.M."/>
            <person name="Dewar K."/>
            <person name="Conant G."/>
            <person name="Drula E."/>
            <person name="Henrissat B."/>
            <person name="Hansel C."/>
            <person name="Singer S."/>
            <person name="Hutchinson M.I."/>
            <person name="de Vries R.P."/>
            <person name="Natvig D.O."/>
            <person name="Powell A.J."/>
            <person name="Tsang A."/>
            <person name="Grigoriev I.V."/>
        </authorList>
    </citation>
    <scope>NUCLEOTIDE SEQUENCE [LARGE SCALE GENOMIC DNA]</scope>
    <source>
        <strain evidence="11 12">ATCC 24622</strain>
    </source>
</reference>
<comment type="similarity">
    <text evidence="2 8">Belongs to the glycosyl hydrolase 10 (cellulase F) family.</text>
</comment>
<dbReference type="InterPro" id="IPR044846">
    <property type="entry name" value="GH10"/>
</dbReference>
<sequence>MKSVLITLLAPLAALAAPATEELASRQATTSIDQLMKSKGKLYFGTCTDQGRLTTGKNAAIIQADFGQVTPENSMKWESIENTKGQYNWAQADYLVNWAVENNKTIRGHTFVWHSQLAGWVQNIRDKAQLTDAIQTHITTVMTRYKGKIRGYDVCNEIFNEDGSLRSSVFSNVLGEDFVRIAFEAARKADPDAKLYINDYNLDSPTAAKLTNGMVAHVKKWLAAGIPIDGIGTQGHLNAGQGSGLAQAIKALAASGVSEVAVTELDIQGNNANDYVAVTNGCLQEPKCVGITVWGVRDPDSWRPQGNPLLFDASYNPKPAYTAIANAIQSAT</sequence>
<evidence type="ECO:0000256" key="6">
    <source>
        <dbReference type="ARBA" id="ARBA00023295"/>
    </source>
</evidence>
<feature type="domain" description="GH10" evidence="10">
    <location>
        <begin position="26"/>
        <end position="327"/>
    </location>
</feature>
<comment type="subcellular location">
    <subcellularLocation>
        <location evidence="1">Secreted</location>
    </subcellularLocation>
</comment>
<comment type="caution">
    <text evidence="11">The sequence shown here is derived from an EMBL/GenBank/DDBJ whole genome shotgun (WGS) entry which is preliminary data.</text>
</comment>
<dbReference type="PANTHER" id="PTHR31490">
    <property type="entry name" value="GLYCOSYL HYDROLASE"/>
    <property type="match status" value="1"/>
</dbReference>
<evidence type="ECO:0000256" key="2">
    <source>
        <dbReference type="ARBA" id="ARBA00007495"/>
    </source>
</evidence>
<keyword evidence="9" id="KW-0732">Signal</keyword>
<keyword evidence="3" id="KW-0964">Secreted</keyword>
<evidence type="ECO:0000256" key="7">
    <source>
        <dbReference type="ARBA" id="ARBA00023326"/>
    </source>
</evidence>
<dbReference type="Proteomes" id="UP001586593">
    <property type="component" value="Unassembled WGS sequence"/>
</dbReference>
<gene>
    <name evidence="11" type="ORF">VTK73DRAFT_5989</name>
</gene>
<dbReference type="InterPro" id="IPR001000">
    <property type="entry name" value="GH10_dom"/>
</dbReference>
<dbReference type="SUPFAM" id="SSF51445">
    <property type="entry name" value="(Trans)glycosidases"/>
    <property type="match status" value="1"/>
</dbReference>
<keyword evidence="7 8" id="KW-0624">Polysaccharide degradation</keyword>
<dbReference type="PRINTS" id="PR00134">
    <property type="entry name" value="GLHYDRLASE10"/>
</dbReference>
<evidence type="ECO:0000256" key="8">
    <source>
        <dbReference type="RuleBase" id="RU361174"/>
    </source>
</evidence>
<dbReference type="InterPro" id="IPR017853">
    <property type="entry name" value="GH"/>
</dbReference>
<evidence type="ECO:0000256" key="4">
    <source>
        <dbReference type="ARBA" id="ARBA00022801"/>
    </source>
</evidence>
<evidence type="ECO:0000256" key="3">
    <source>
        <dbReference type="ARBA" id="ARBA00022525"/>
    </source>
</evidence>
<evidence type="ECO:0000313" key="12">
    <source>
        <dbReference type="Proteomes" id="UP001586593"/>
    </source>
</evidence>
<keyword evidence="4 8" id="KW-0378">Hydrolase</keyword>
<evidence type="ECO:0000259" key="10">
    <source>
        <dbReference type="PROSITE" id="PS51760"/>
    </source>
</evidence>
<proteinExistence type="inferred from homology"/>
<dbReference type="Gene3D" id="3.20.20.80">
    <property type="entry name" value="Glycosidases"/>
    <property type="match status" value="1"/>
</dbReference>
<dbReference type="Pfam" id="PF00331">
    <property type="entry name" value="Glyco_hydro_10"/>
    <property type="match status" value="1"/>
</dbReference>
<keyword evidence="5 8" id="KW-0119">Carbohydrate metabolism</keyword>
<dbReference type="EMBL" id="JAZHXJ010000337">
    <property type="protein sequence ID" value="KAL1864279.1"/>
    <property type="molecule type" value="Genomic_DNA"/>
</dbReference>
<keyword evidence="6 8" id="KW-0326">Glycosidase</keyword>
<name>A0ABR3WKV0_9PEZI</name>
<comment type="catalytic activity">
    <reaction evidence="8">
        <text>Endohydrolysis of (1-&gt;4)-beta-D-xylosidic linkages in xylans.</text>
        <dbReference type="EC" id="3.2.1.8"/>
    </reaction>
</comment>
<evidence type="ECO:0000256" key="1">
    <source>
        <dbReference type="ARBA" id="ARBA00004613"/>
    </source>
</evidence>
<evidence type="ECO:0000256" key="5">
    <source>
        <dbReference type="ARBA" id="ARBA00023277"/>
    </source>
</evidence>
<keyword evidence="12" id="KW-1185">Reference proteome</keyword>
<feature type="chain" id="PRO_5046185355" description="Beta-xylanase" evidence="9">
    <location>
        <begin position="17"/>
        <end position="332"/>
    </location>
</feature>
<feature type="signal peptide" evidence="9">
    <location>
        <begin position="1"/>
        <end position="16"/>
    </location>
</feature>
<accession>A0ABR3WKV0</accession>
<evidence type="ECO:0000256" key="9">
    <source>
        <dbReference type="SAM" id="SignalP"/>
    </source>
</evidence>
<dbReference type="EC" id="3.2.1.8" evidence="8"/>
<protein>
    <recommendedName>
        <fullName evidence="8">Beta-xylanase</fullName>
        <ecNumber evidence="8">3.2.1.8</ecNumber>
    </recommendedName>
</protein>
<evidence type="ECO:0000313" key="11">
    <source>
        <dbReference type="EMBL" id="KAL1864279.1"/>
    </source>
</evidence>
<dbReference type="PANTHER" id="PTHR31490:SF76">
    <property type="entry name" value="ENDO-1,4-BETA-XYLANASE C"/>
    <property type="match status" value="1"/>
</dbReference>
<dbReference type="PROSITE" id="PS51760">
    <property type="entry name" value="GH10_2"/>
    <property type="match status" value="1"/>
</dbReference>
<organism evidence="11 12">
    <name type="scientific">Phialemonium thermophilum</name>
    <dbReference type="NCBI Taxonomy" id="223376"/>
    <lineage>
        <taxon>Eukaryota</taxon>
        <taxon>Fungi</taxon>
        <taxon>Dikarya</taxon>
        <taxon>Ascomycota</taxon>
        <taxon>Pezizomycotina</taxon>
        <taxon>Sordariomycetes</taxon>
        <taxon>Sordariomycetidae</taxon>
        <taxon>Cephalothecales</taxon>
        <taxon>Cephalothecaceae</taxon>
        <taxon>Phialemonium</taxon>
    </lineage>
</organism>